<dbReference type="RefSeq" id="WP_144324654.1">
    <property type="nucleotide sequence ID" value="NZ_PDXQ01000001.1"/>
</dbReference>
<comment type="caution">
    <text evidence="2">The sequence shown here is derived from an EMBL/GenBank/DDBJ whole genome shotgun (WGS) entry which is preliminary data.</text>
</comment>
<organism evidence="2 3">
    <name type="scientific">Enterococcus avium</name>
    <name type="common">Streptococcus avium</name>
    <dbReference type="NCBI Taxonomy" id="33945"/>
    <lineage>
        <taxon>Bacteria</taxon>
        <taxon>Bacillati</taxon>
        <taxon>Bacillota</taxon>
        <taxon>Bacilli</taxon>
        <taxon>Lactobacillales</taxon>
        <taxon>Enterococcaceae</taxon>
        <taxon>Enterococcus</taxon>
    </lineage>
</organism>
<feature type="region of interest" description="Disordered" evidence="1">
    <location>
        <begin position="33"/>
        <end position="52"/>
    </location>
</feature>
<evidence type="ECO:0000313" key="3">
    <source>
        <dbReference type="Proteomes" id="UP000316316"/>
    </source>
</evidence>
<name>A0A8B5W0G5_ENTAV</name>
<dbReference type="AlphaFoldDB" id="A0A8B5W0G5"/>
<accession>A0A8B5W0G5</accession>
<dbReference type="Proteomes" id="UP000316316">
    <property type="component" value="Unassembled WGS sequence"/>
</dbReference>
<proteinExistence type="predicted"/>
<sequence>MASIKDLLSANKVQSVRKAINYGSTSKTNEVLSSSTSEKVLENESSSVSKTTHTELSTKKVSYQEEPEFHCDLYKNKIVPSINFKEELFTNFLPERILIDNDTKNQINRIAENSECISKNYDRKVAQKIRYSGKYRDHMKKVLEKYDSLFENENGELTMALENEFIVKATVESTNEKGKIRVLSFWEKKENKHFFHMLFIDFYHLFLPSSHAGYDSEKQRQTTYKMYENNTTCISSWLTAEKIKWLENI</sequence>
<evidence type="ECO:0000256" key="1">
    <source>
        <dbReference type="SAM" id="MobiDB-lite"/>
    </source>
</evidence>
<reference evidence="2 3" key="1">
    <citation type="submission" date="2017-10" db="EMBL/GenBank/DDBJ databases">
        <title>FDA dAtabase for Regulatory Grade micrObial Sequences (FDA-ARGOS): Supporting development and validation of Infectious Disease Dx tests.</title>
        <authorList>
            <person name="Campos J."/>
            <person name="Goldberg B."/>
            <person name="Tallon L.J."/>
            <person name="Sadzewicz L."/>
            <person name="Sengamalay N."/>
            <person name="Ott S."/>
            <person name="Godinez A."/>
            <person name="Nagaraj S."/>
            <person name="Vyas G."/>
            <person name="Aluvathingal J."/>
            <person name="Nadendla S."/>
            <person name="Geyer C."/>
            <person name="Nandy P."/>
            <person name="Hobson J."/>
            <person name="Sichtig H."/>
        </authorList>
    </citation>
    <scope>NUCLEOTIDE SEQUENCE [LARGE SCALE GENOMIC DNA]</scope>
    <source>
        <strain evidence="2 3">FDAARGOS_185</strain>
    </source>
</reference>
<evidence type="ECO:0000313" key="2">
    <source>
        <dbReference type="EMBL" id="TRZ33322.1"/>
    </source>
</evidence>
<feature type="compositionally biased region" description="Polar residues" evidence="1">
    <location>
        <begin position="33"/>
        <end position="51"/>
    </location>
</feature>
<dbReference type="EMBL" id="PDXQ01000001">
    <property type="protein sequence ID" value="TRZ33322.1"/>
    <property type="molecule type" value="Genomic_DNA"/>
</dbReference>
<protein>
    <submittedName>
        <fullName evidence="2">Uncharacterized protein</fullName>
    </submittedName>
</protein>
<gene>
    <name evidence="2" type="ORF">AUF17_04225</name>
</gene>